<keyword evidence="1" id="KW-0812">Transmembrane</keyword>
<dbReference type="AlphaFoldDB" id="A0AAJ1K567"/>
<keyword evidence="1" id="KW-0472">Membrane</keyword>
<organism evidence="2 3">
    <name type="scientific">Bacillus paranthracis</name>
    <dbReference type="NCBI Taxonomy" id="2026186"/>
    <lineage>
        <taxon>Bacteria</taxon>
        <taxon>Bacillati</taxon>
        <taxon>Bacillota</taxon>
        <taxon>Bacilli</taxon>
        <taxon>Bacillales</taxon>
        <taxon>Bacillaceae</taxon>
        <taxon>Bacillus</taxon>
        <taxon>Bacillus cereus group</taxon>
    </lineage>
</organism>
<feature type="transmembrane region" description="Helical" evidence="1">
    <location>
        <begin position="153"/>
        <end position="174"/>
    </location>
</feature>
<feature type="transmembrane region" description="Helical" evidence="1">
    <location>
        <begin position="186"/>
        <end position="204"/>
    </location>
</feature>
<dbReference type="EMBL" id="JARPRR010000018">
    <property type="protein sequence ID" value="MDG0954984.1"/>
    <property type="molecule type" value="Genomic_DNA"/>
</dbReference>
<accession>A0AAJ1K567</accession>
<name>A0AAJ1K567_9BACI</name>
<dbReference type="RefSeq" id="WP_139895251.1">
    <property type="nucleotide sequence ID" value="NZ_JARPRP010000019.1"/>
</dbReference>
<reference evidence="2" key="1">
    <citation type="submission" date="2023-03" db="EMBL/GenBank/DDBJ databases">
        <title>Genetic diversity of Bacillus cereus sensu lato isolates from Slovenia.</title>
        <authorList>
            <person name="Abdelli M."/>
        </authorList>
    </citation>
    <scope>NUCLEOTIDE SEQUENCE</scope>
    <source>
        <strain evidence="2">SIBC39</strain>
    </source>
</reference>
<evidence type="ECO:0000256" key="1">
    <source>
        <dbReference type="SAM" id="Phobius"/>
    </source>
</evidence>
<evidence type="ECO:0000313" key="2">
    <source>
        <dbReference type="EMBL" id="MDG0954984.1"/>
    </source>
</evidence>
<dbReference type="Proteomes" id="UP001216801">
    <property type="component" value="Unassembled WGS sequence"/>
</dbReference>
<keyword evidence="1" id="KW-1133">Transmembrane helix</keyword>
<protein>
    <submittedName>
        <fullName evidence="2">YaaW family protein</fullName>
    </submittedName>
</protein>
<comment type="caution">
    <text evidence="2">The sequence shown here is derived from an EMBL/GenBank/DDBJ whole genome shotgun (WGS) entry which is preliminary data.</text>
</comment>
<feature type="transmembrane region" description="Helical" evidence="1">
    <location>
        <begin position="129"/>
        <end position="147"/>
    </location>
</feature>
<evidence type="ECO:0000313" key="3">
    <source>
        <dbReference type="Proteomes" id="UP001216801"/>
    </source>
</evidence>
<sequence length="232" mass="26261">MLEQSTTRLKELLETCDDTDLLELNEYIYGKGEALKSREEIIAELQYSGSNDVAYLFRNIFSSDTPGVHYLEIVRDVCDKLNVKWNDFEGEEELEVKILITILQKHWEKADEIEKEKIKAMFDEMGIKNIDWAAGFPIANLFLILGARVGGFMTYQIAVIVANAIAQVILNRGLTLVMNRVLTKGLSIFLGPIGIILNLGWLGIDIAGPAYRKTIPSVIHIAYLRQKQKNEN</sequence>
<gene>
    <name evidence="2" type="ORF">P6U19_20560</name>
</gene>
<proteinExistence type="predicted"/>